<evidence type="ECO:0000259" key="5">
    <source>
        <dbReference type="PROSITE" id="PS01124"/>
    </source>
</evidence>
<protein>
    <submittedName>
        <fullName evidence="6">Transcriptional regulator, AraC family</fullName>
    </submittedName>
</protein>
<dbReference type="GO" id="GO:0043565">
    <property type="term" value="F:sequence-specific DNA binding"/>
    <property type="evidence" value="ECO:0007669"/>
    <property type="project" value="InterPro"/>
</dbReference>
<dbReference type="PRINTS" id="PR00032">
    <property type="entry name" value="HTHARAC"/>
</dbReference>
<dbReference type="PANTHER" id="PTHR46796">
    <property type="entry name" value="HTH-TYPE TRANSCRIPTIONAL ACTIVATOR RHAS-RELATED"/>
    <property type="match status" value="1"/>
</dbReference>
<dbReference type="AlphaFoldDB" id="A0A0K8P0B2"/>
<evidence type="ECO:0000313" key="7">
    <source>
        <dbReference type="Proteomes" id="UP000037660"/>
    </source>
</evidence>
<keyword evidence="2" id="KW-0238">DNA-binding</keyword>
<dbReference type="PANTHER" id="PTHR46796:SF6">
    <property type="entry name" value="ARAC SUBFAMILY"/>
    <property type="match status" value="1"/>
</dbReference>
<dbReference type="InterPro" id="IPR035418">
    <property type="entry name" value="AraC-bd_2"/>
</dbReference>
<comment type="caution">
    <text evidence="6">The sequence shown here is derived from an EMBL/GenBank/DDBJ whole genome shotgun (WGS) entry which is preliminary data.</text>
</comment>
<accession>A0A0K8P0B2</accession>
<feature type="region of interest" description="Disordered" evidence="4">
    <location>
        <begin position="311"/>
        <end position="335"/>
    </location>
</feature>
<dbReference type="Pfam" id="PF12833">
    <property type="entry name" value="HTH_18"/>
    <property type="match status" value="1"/>
</dbReference>
<reference evidence="7" key="1">
    <citation type="submission" date="2015-07" db="EMBL/GenBank/DDBJ databases">
        <title>Discovery of a poly(ethylene terephthalate assimilation.</title>
        <authorList>
            <person name="Yoshida S."/>
            <person name="Hiraga K."/>
            <person name="Takehana T."/>
            <person name="Taniguchi I."/>
            <person name="Yamaji H."/>
            <person name="Maeda Y."/>
            <person name="Toyohara K."/>
            <person name="Miyamoto K."/>
            <person name="Kimura Y."/>
            <person name="Oda K."/>
        </authorList>
    </citation>
    <scope>NUCLEOTIDE SEQUENCE [LARGE SCALE GENOMIC DNA]</scope>
    <source>
        <strain evidence="7">NBRC 110686 / TISTR 2288 / 201-F6</strain>
    </source>
</reference>
<proteinExistence type="predicted"/>
<dbReference type="STRING" id="1547922.ISF6_1819"/>
<dbReference type="SMART" id="SM00342">
    <property type="entry name" value="HTH_ARAC"/>
    <property type="match status" value="1"/>
</dbReference>
<dbReference type="InterPro" id="IPR009057">
    <property type="entry name" value="Homeodomain-like_sf"/>
</dbReference>
<dbReference type="Proteomes" id="UP000037660">
    <property type="component" value="Unassembled WGS sequence"/>
</dbReference>
<keyword evidence="7" id="KW-1185">Reference proteome</keyword>
<dbReference type="Pfam" id="PF14525">
    <property type="entry name" value="AraC_binding_2"/>
    <property type="match status" value="1"/>
</dbReference>
<sequence length="335" mass="36423">MSAASRPGHRFSFCASQFPADAGHRGLTDAVAQAMQRPFRLQPLAPAAPFTYRMDGVMLGLTMVARLHTSPIDVHIGPSAAPEDNLVVEVLAEGQRWLASQGGVQLAVGAGEALISMGGLPRHNRVETDAQVLILQLPRRSFSALIDDTPGRPLRRLPADTPGLATVRHYLQSVLEAPAAADTLLARLMAEQLRDLCLALMRTAWPGITRLQGPLAWSIAARQLVAQRLGQAGFDEEAAASELGISGSYLRRLFSTDGGFAAYVRRERLDRARLLLLDPGCASMRVIDIAQACGFGDLSTFNRRFRQRFGQVPSQLRDEQRPPRRTKRPPPSPAG</sequence>
<keyword evidence="3" id="KW-0804">Transcription</keyword>
<name>A0A0K8P0B2_PISS1</name>
<reference evidence="6 7" key="2">
    <citation type="journal article" date="2016" name="Science">
        <title>A bacterium that degrades and assimilates poly(ethylene terephthalate).</title>
        <authorList>
            <person name="Yoshida S."/>
            <person name="Hiraga K."/>
            <person name="Takehana T."/>
            <person name="Taniguchi I."/>
            <person name="Yamaji H."/>
            <person name="Maeda Y."/>
            <person name="Toyohara K."/>
            <person name="Miyamoto K."/>
            <person name="Kimura Y."/>
            <person name="Oda K."/>
        </authorList>
    </citation>
    <scope>NUCLEOTIDE SEQUENCE [LARGE SCALE GENOMIC DNA]</scope>
    <source>
        <strain evidence="7">NBRC 110686 / TISTR 2288 / 201-F6</strain>
    </source>
</reference>
<dbReference type="InterPro" id="IPR020449">
    <property type="entry name" value="Tscrpt_reg_AraC-type_HTH"/>
</dbReference>
<dbReference type="PROSITE" id="PS01124">
    <property type="entry name" value="HTH_ARAC_FAMILY_2"/>
    <property type="match status" value="1"/>
</dbReference>
<evidence type="ECO:0000256" key="1">
    <source>
        <dbReference type="ARBA" id="ARBA00023015"/>
    </source>
</evidence>
<evidence type="ECO:0000256" key="4">
    <source>
        <dbReference type="SAM" id="MobiDB-lite"/>
    </source>
</evidence>
<dbReference type="GO" id="GO:0003700">
    <property type="term" value="F:DNA-binding transcription factor activity"/>
    <property type="evidence" value="ECO:0007669"/>
    <property type="project" value="InterPro"/>
</dbReference>
<feature type="domain" description="HTH araC/xylS-type" evidence="5">
    <location>
        <begin position="219"/>
        <end position="319"/>
    </location>
</feature>
<dbReference type="RefSeq" id="WP_054020001.1">
    <property type="nucleotide sequence ID" value="NZ_BBYR01000030.1"/>
</dbReference>
<dbReference type="EMBL" id="BBYR01000030">
    <property type="protein sequence ID" value="GAP35979.1"/>
    <property type="molecule type" value="Genomic_DNA"/>
</dbReference>
<dbReference type="Gene3D" id="1.10.10.60">
    <property type="entry name" value="Homeodomain-like"/>
    <property type="match status" value="1"/>
</dbReference>
<gene>
    <name evidence="6" type="ORF">ISF6_1819</name>
</gene>
<evidence type="ECO:0000256" key="2">
    <source>
        <dbReference type="ARBA" id="ARBA00023125"/>
    </source>
</evidence>
<keyword evidence="1" id="KW-0805">Transcription regulation</keyword>
<evidence type="ECO:0000313" key="6">
    <source>
        <dbReference type="EMBL" id="GAP35979.1"/>
    </source>
</evidence>
<dbReference type="InterPro" id="IPR018060">
    <property type="entry name" value="HTH_AraC"/>
</dbReference>
<organism evidence="6 7">
    <name type="scientific">Piscinibacter sakaiensis</name>
    <name type="common">Ideonella sakaiensis</name>
    <dbReference type="NCBI Taxonomy" id="1547922"/>
    <lineage>
        <taxon>Bacteria</taxon>
        <taxon>Pseudomonadati</taxon>
        <taxon>Pseudomonadota</taxon>
        <taxon>Betaproteobacteria</taxon>
        <taxon>Burkholderiales</taxon>
        <taxon>Sphaerotilaceae</taxon>
        <taxon>Piscinibacter</taxon>
    </lineage>
</organism>
<dbReference type="SUPFAM" id="SSF46689">
    <property type="entry name" value="Homeodomain-like"/>
    <property type="match status" value="1"/>
</dbReference>
<dbReference type="InterPro" id="IPR050204">
    <property type="entry name" value="AraC_XylS_family_regulators"/>
</dbReference>
<dbReference type="OrthoDB" id="9178898at2"/>
<evidence type="ECO:0000256" key="3">
    <source>
        <dbReference type="ARBA" id="ARBA00023163"/>
    </source>
</evidence>